<evidence type="ECO:0000256" key="1">
    <source>
        <dbReference type="SAM" id="MobiDB-lite"/>
    </source>
</evidence>
<name>A0A2P8A832_9PEZI</name>
<feature type="domain" description="MIF4G-like type 2" evidence="3">
    <location>
        <begin position="555"/>
        <end position="810"/>
    </location>
</feature>
<gene>
    <name evidence="4" type="ORF">B9Z65_6246</name>
</gene>
<comment type="caution">
    <text evidence="4">The sequence shown here is derived from an EMBL/GenBank/DDBJ whole genome shotgun (WGS) entry which is preliminary data.</text>
</comment>
<dbReference type="SUPFAM" id="SSF48371">
    <property type="entry name" value="ARM repeat"/>
    <property type="match status" value="3"/>
</dbReference>
<keyword evidence="5" id="KW-1185">Reference proteome</keyword>
<dbReference type="STRING" id="40998.A0A2P8A832"/>
<feature type="compositionally biased region" description="Polar residues" evidence="1">
    <location>
        <begin position="283"/>
        <end position="293"/>
    </location>
</feature>
<dbReference type="Pfam" id="PF09088">
    <property type="entry name" value="MIF4G_like"/>
    <property type="match status" value="1"/>
</dbReference>
<evidence type="ECO:0008006" key="6">
    <source>
        <dbReference type="Google" id="ProtNLM"/>
    </source>
</evidence>
<dbReference type="AlphaFoldDB" id="A0A2P8A832"/>
<sequence>MADTDRNHHGGGRPYHGGGGGRKRRFNDDDNNTRPNQRRRFDPPGTRLRKKILTLVDAGFVAPETEISEIVSLTVQNSSDDFVRDTFNDLVLSLALEQPCKVVFVAAAVVGVNAKAPEVVKELLGKTETAINRAVKKGDWRVVKLGLRFLGALQGIFEGEGVLAVLEELFQRAVDLQSQNPEETLGPELVKVILLTIPYLMAGSDAQELTGRIDELLQKTEIVASTPHALEALVDPYPSEDPEQKVMACPSVLSVLQRQLQEEATNGWKLACIPRVNMEAVTSTANGSTNGEPNGNGDANGDAAMTEEPTKHAFPSIVIPETVNPGKKALFPELYYSVFADQEIESVPPTSNIASVLIRDAIVDTINALDFNRNFVGKFIIDLDNYWARDTFVKRATPFDKLKDTPVGKSTWKPEDMAVDAIFSQLMLLPNATHKQVYYHSIVTEACKLAPSAIAPSLGRAIRFTFRTLVELDLELVHRFTDWFAHHVSNFEFRWKWSEWLPDVTLPALHPKRAFVTAAIDKEIRLSFPKRIADSLPPEFASTITKGQYNDQPDFKFADPSVPYSAQGTKLLTVLKDKSAPDSDIGAILDEVSTLATSHGADGLLASTDVLITSICHIGSKSLSHILSSIQKNQERLLAIGPQSEIARRQIITSVITYWQHQPGQAVNIVDKLLNYTIVTPQSVVEWALQDNLDRGKGLARHEIFEMVWGTMGKVARRVADIGAAGANPELLSQEGVEGHVGVIEETLVRERGVMRDLYKLIEDVAGGVASGVEDGMVEVEEDGREEMGLVRLWGEKWLRTWRRRMAVEEARSGEEGVKGLIEVLKNVGEVEREVRADEEEEKRKREEVRIKRDEERRRKFEEREAERADDGRGRVDGRDAGGDDEVL</sequence>
<dbReference type="InterPro" id="IPR016024">
    <property type="entry name" value="ARM-type_fold"/>
</dbReference>
<evidence type="ECO:0000259" key="2">
    <source>
        <dbReference type="Pfam" id="PF09088"/>
    </source>
</evidence>
<dbReference type="FunFam" id="1.25.40.180:FF:000035">
    <property type="entry name" value="snRNA cap binding complex subunit (Gcr3)"/>
    <property type="match status" value="1"/>
</dbReference>
<feature type="domain" description="MIF4G-like type 1" evidence="2">
    <location>
        <begin position="348"/>
        <end position="537"/>
    </location>
</feature>
<dbReference type="GO" id="GO:0005634">
    <property type="term" value="C:nucleus"/>
    <property type="evidence" value="ECO:0007669"/>
    <property type="project" value="TreeGrafter"/>
</dbReference>
<dbReference type="InterPro" id="IPR015172">
    <property type="entry name" value="MIF4G-like_typ-1"/>
</dbReference>
<proteinExistence type="predicted"/>
<feature type="region of interest" description="Disordered" evidence="1">
    <location>
        <begin position="1"/>
        <end position="45"/>
    </location>
</feature>
<evidence type="ECO:0000259" key="3">
    <source>
        <dbReference type="Pfam" id="PF09090"/>
    </source>
</evidence>
<dbReference type="Pfam" id="PF09090">
    <property type="entry name" value="MIF4G_like_2"/>
    <property type="match status" value="1"/>
</dbReference>
<dbReference type="EMBL" id="NHZQ01000060">
    <property type="protein sequence ID" value="PSK56622.1"/>
    <property type="molecule type" value="Genomic_DNA"/>
</dbReference>
<dbReference type="InterPro" id="IPR027159">
    <property type="entry name" value="CBP80"/>
</dbReference>
<dbReference type="InterPro" id="IPR015174">
    <property type="entry name" value="MIF4G-like_typ-2"/>
</dbReference>
<feature type="compositionally biased region" description="Basic and acidic residues" evidence="1">
    <location>
        <begin position="854"/>
        <end position="882"/>
    </location>
</feature>
<dbReference type="GO" id="GO:0000339">
    <property type="term" value="F:RNA cap binding"/>
    <property type="evidence" value="ECO:0007669"/>
    <property type="project" value="InterPro"/>
</dbReference>
<reference evidence="4 5" key="1">
    <citation type="submission" date="2017-05" db="EMBL/GenBank/DDBJ databases">
        <title>Draft genome sequence of Elsinoe australis.</title>
        <authorList>
            <person name="Cheng Q."/>
        </authorList>
    </citation>
    <scope>NUCLEOTIDE SEQUENCE [LARGE SCALE GENOMIC DNA]</scope>
    <source>
        <strain evidence="4 5">NL1</strain>
    </source>
</reference>
<dbReference type="PANTHER" id="PTHR12412">
    <property type="entry name" value="CAP BINDING PROTEIN"/>
    <property type="match status" value="1"/>
</dbReference>
<dbReference type="GO" id="GO:0000184">
    <property type="term" value="P:nuclear-transcribed mRNA catabolic process, nonsense-mediated decay"/>
    <property type="evidence" value="ECO:0007669"/>
    <property type="project" value="TreeGrafter"/>
</dbReference>
<accession>A0A2P8A832</accession>
<dbReference type="GO" id="GO:0006406">
    <property type="term" value="P:mRNA export from nucleus"/>
    <property type="evidence" value="ECO:0007669"/>
    <property type="project" value="InterPro"/>
</dbReference>
<dbReference type="OrthoDB" id="10252707at2759"/>
<dbReference type="PANTHER" id="PTHR12412:SF2">
    <property type="entry name" value="NUCLEAR CAP-BINDING PROTEIN SUBUNIT 1"/>
    <property type="match status" value="1"/>
</dbReference>
<evidence type="ECO:0000313" key="5">
    <source>
        <dbReference type="Proteomes" id="UP000243723"/>
    </source>
</evidence>
<organism evidence="4 5">
    <name type="scientific">Elsinoe australis</name>
    <dbReference type="NCBI Taxonomy" id="40998"/>
    <lineage>
        <taxon>Eukaryota</taxon>
        <taxon>Fungi</taxon>
        <taxon>Dikarya</taxon>
        <taxon>Ascomycota</taxon>
        <taxon>Pezizomycotina</taxon>
        <taxon>Dothideomycetes</taxon>
        <taxon>Dothideomycetidae</taxon>
        <taxon>Myriangiales</taxon>
        <taxon>Elsinoaceae</taxon>
        <taxon>Elsinoe</taxon>
    </lineage>
</organism>
<dbReference type="GO" id="GO:0005846">
    <property type="term" value="C:nuclear cap binding complex"/>
    <property type="evidence" value="ECO:0007669"/>
    <property type="project" value="InterPro"/>
</dbReference>
<protein>
    <recommendedName>
        <fullName evidence="6">Nuclear cap-binding protein subunit 1</fullName>
    </recommendedName>
</protein>
<dbReference type="GO" id="GO:0003729">
    <property type="term" value="F:mRNA binding"/>
    <property type="evidence" value="ECO:0007669"/>
    <property type="project" value="TreeGrafter"/>
</dbReference>
<evidence type="ECO:0000313" key="4">
    <source>
        <dbReference type="EMBL" id="PSK56622.1"/>
    </source>
</evidence>
<dbReference type="Gene3D" id="1.25.40.180">
    <property type="match status" value="3"/>
</dbReference>
<feature type="region of interest" description="Disordered" evidence="1">
    <location>
        <begin position="854"/>
        <end position="888"/>
    </location>
</feature>
<dbReference type="Proteomes" id="UP000243723">
    <property type="component" value="Unassembled WGS sequence"/>
</dbReference>
<feature type="region of interest" description="Disordered" evidence="1">
    <location>
        <begin position="283"/>
        <end position="304"/>
    </location>
</feature>